<keyword evidence="5" id="KW-0378">Hydrolase</keyword>
<keyword evidence="6" id="KW-0862">Zinc</keyword>
<accession>A0A6I3KML4</accession>
<proteinExistence type="inferred from homology"/>
<evidence type="ECO:0000256" key="5">
    <source>
        <dbReference type="ARBA" id="ARBA00022801"/>
    </source>
</evidence>
<dbReference type="SMR" id="A0A6I3KML4"/>
<dbReference type="Pfam" id="PF02578">
    <property type="entry name" value="Cu-oxidase_4"/>
    <property type="match status" value="1"/>
</dbReference>
<evidence type="ECO:0000256" key="10">
    <source>
        <dbReference type="RuleBase" id="RU361274"/>
    </source>
</evidence>
<reference evidence="11 12" key="1">
    <citation type="submission" date="2019-11" db="EMBL/GenBank/DDBJ databases">
        <title>Identification of a novel strain.</title>
        <authorList>
            <person name="Xu Q."/>
            <person name="Wang G."/>
        </authorList>
    </citation>
    <scope>NUCLEOTIDE SEQUENCE [LARGE SCALE GENOMIC DNA]</scope>
    <source>
        <strain evidence="12">xq</strain>
    </source>
</reference>
<keyword evidence="12" id="KW-1185">Reference proteome</keyword>
<comment type="catalytic activity">
    <reaction evidence="1">
        <text>inosine + phosphate = alpha-D-ribose 1-phosphate + hypoxanthine</text>
        <dbReference type="Rhea" id="RHEA:27646"/>
        <dbReference type="ChEBI" id="CHEBI:17368"/>
        <dbReference type="ChEBI" id="CHEBI:17596"/>
        <dbReference type="ChEBI" id="CHEBI:43474"/>
        <dbReference type="ChEBI" id="CHEBI:57720"/>
        <dbReference type="EC" id="2.4.2.1"/>
    </reaction>
    <physiologicalReaction direction="left-to-right" evidence="1">
        <dbReference type="Rhea" id="RHEA:27647"/>
    </physiologicalReaction>
</comment>
<dbReference type="InterPro" id="IPR003730">
    <property type="entry name" value="Cu_polyphenol_OxRdtase"/>
</dbReference>
<evidence type="ECO:0000313" key="12">
    <source>
        <dbReference type="Proteomes" id="UP000440694"/>
    </source>
</evidence>
<protein>
    <recommendedName>
        <fullName evidence="10">Purine nucleoside phosphorylase</fullName>
    </recommendedName>
</protein>
<dbReference type="NCBIfam" id="TIGR00726">
    <property type="entry name" value="peptidoglycan editing factor PgeF"/>
    <property type="match status" value="1"/>
</dbReference>
<organism evidence="11 12">
    <name type="scientific">Hyphomicrobium album</name>
    <dbReference type="NCBI Taxonomy" id="2665159"/>
    <lineage>
        <taxon>Bacteria</taxon>
        <taxon>Pseudomonadati</taxon>
        <taxon>Pseudomonadota</taxon>
        <taxon>Alphaproteobacteria</taxon>
        <taxon>Hyphomicrobiales</taxon>
        <taxon>Hyphomicrobiaceae</taxon>
        <taxon>Hyphomicrobium</taxon>
    </lineage>
</organism>
<dbReference type="InterPro" id="IPR038371">
    <property type="entry name" value="Cu_polyphenol_OxRdtase_sf"/>
</dbReference>
<evidence type="ECO:0000256" key="7">
    <source>
        <dbReference type="ARBA" id="ARBA00047989"/>
    </source>
</evidence>
<dbReference type="AlphaFoldDB" id="A0A6I3KML4"/>
<name>A0A6I3KML4_9HYPH</name>
<comment type="catalytic activity">
    <reaction evidence="7">
        <text>adenosine + H2O + H(+) = inosine + NH4(+)</text>
        <dbReference type="Rhea" id="RHEA:24408"/>
        <dbReference type="ChEBI" id="CHEBI:15377"/>
        <dbReference type="ChEBI" id="CHEBI:15378"/>
        <dbReference type="ChEBI" id="CHEBI:16335"/>
        <dbReference type="ChEBI" id="CHEBI:17596"/>
        <dbReference type="ChEBI" id="CHEBI:28938"/>
        <dbReference type="EC" id="3.5.4.4"/>
    </reaction>
    <physiologicalReaction direction="left-to-right" evidence="7">
        <dbReference type="Rhea" id="RHEA:24409"/>
    </physiologicalReaction>
</comment>
<dbReference type="RefSeq" id="WP_154740198.1">
    <property type="nucleotide sequence ID" value="NZ_WMBQ01000002.1"/>
</dbReference>
<gene>
    <name evidence="11" type="primary">pgeF</name>
    <name evidence="11" type="ORF">GIW81_15170</name>
</gene>
<dbReference type="InterPro" id="IPR011324">
    <property type="entry name" value="Cytotoxic_necrot_fac-like_cat"/>
</dbReference>
<dbReference type="GO" id="GO:0017061">
    <property type="term" value="F:S-methyl-5-thioadenosine phosphorylase activity"/>
    <property type="evidence" value="ECO:0007669"/>
    <property type="project" value="UniProtKB-EC"/>
</dbReference>
<comment type="caution">
    <text evidence="11">The sequence shown here is derived from an EMBL/GenBank/DDBJ whole genome shotgun (WGS) entry which is preliminary data.</text>
</comment>
<dbReference type="CDD" id="cd16833">
    <property type="entry name" value="YfiH"/>
    <property type="match status" value="1"/>
</dbReference>
<sequence length="257" mass="26887">MLKPIEAAALARLPNIRHGFFTRAGGVSEGLYVGLNCGPGSADVPANVAENRARVARHLGGSHSDVTTVYQVHSGDAVALGAPVDPNARPKADAIVTATPGLVIGILTADCTPVLFADPEAGIVAAAHAGWRGAVAGVLEATVAEMEKLGAARNRIVAAIGPCINQVSYEVGPDFVATLLESCASNETFLARNSPEERAHFDLPGFVAKRLQDCGLGGVERQSPCTYVNESKFFSFRRSQHRSEGDYGRQISAIVVA</sequence>
<comment type="catalytic activity">
    <reaction evidence="8">
        <text>adenosine + phosphate = alpha-D-ribose 1-phosphate + adenine</text>
        <dbReference type="Rhea" id="RHEA:27642"/>
        <dbReference type="ChEBI" id="CHEBI:16335"/>
        <dbReference type="ChEBI" id="CHEBI:16708"/>
        <dbReference type="ChEBI" id="CHEBI:43474"/>
        <dbReference type="ChEBI" id="CHEBI:57720"/>
        <dbReference type="EC" id="2.4.2.1"/>
    </reaction>
    <physiologicalReaction direction="left-to-right" evidence="8">
        <dbReference type="Rhea" id="RHEA:27643"/>
    </physiologicalReaction>
</comment>
<dbReference type="Gene3D" id="3.60.140.10">
    <property type="entry name" value="CNF1/YfiH-like putative cysteine hydrolases"/>
    <property type="match status" value="1"/>
</dbReference>
<evidence type="ECO:0000256" key="6">
    <source>
        <dbReference type="ARBA" id="ARBA00022833"/>
    </source>
</evidence>
<keyword evidence="4" id="KW-0479">Metal-binding</keyword>
<evidence type="ECO:0000256" key="2">
    <source>
        <dbReference type="ARBA" id="ARBA00007353"/>
    </source>
</evidence>
<evidence type="ECO:0000256" key="4">
    <source>
        <dbReference type="ARBA" id="ARBA00022723"/>
    </source>
</evidence>
<evidence type="ECO:0000256" key="1">
    <source>
        <dbReference type="ARBA" id="ARBA00000553"/>
    </source>
</evidence>
<dbReference type="PANTHER" id="PTHR30616">
    <property type="entry name" value="UNCHARACTERIZED PROTEIN YFIH"/>
    <property type="match status" value="1"/>
</dbReference>
<keyword evidence="3" id="KW-0808">Transferase</keyword>
<comment type="similarity">
    <text evidence="2 10">Belongs to the purine nucleoside phosphorylase YfiH/LACC1 family.</text>
</comment>
<dbReference type="SUPFAM" id="SSF64438">
    <property type="entry name" value="CNF1/YfiH-like putative cysteine hydrolases"/>
    <property type="match status" value="1"/>
</dbReference>
<dbReference type="GO" id="GO:0016787">
    <property type="term" value="F:hydrolase activity"/>
    <property type="evidence" value="ECO:0007669"/>
    <property type="project" value="UniProtKB-KW"/>
</dbReference>
<evidence type="ECO:0000313" key="11">
    <source>
        <dbReference type="EMBL" id="MTD95679.1"/>
    </source>
</evidence>
<dbReference type="EMBL" id="WMBQ01000002">
    <property type="protein sequence ID" value="MTD95679.1"/>
    <property type="molecule type" value="Genomic_DNA"/>
</dbReference>
<dbReference type="Proteomes" id="UP000440694">
    <property type="component" value="Unassembled WGS sequence"/>
</dbReference>
<dbReference type="PANTHER" id="PTHR30616:SF2">
    <property type="entry name" value="PURINE NUCLEOSIDE PHOSPHORYLASE LACC1"/>
    <property type="match status" value="1"/>
</dbReference>
<dbReference type="GO" id="GO:0005507">
    <property type="term" value="F:copper ion binding"/>
    <property type="evidence" value="ECO:0007669"/>
    <property type="project" value="TreeGrafter"/>
</dbReference>
<comment type="catalytic activity">
    <reaction evidence="9">
        <text>S-methyl-5'-thioadenosine + phosphate = 5-(methylsulfanyl)-alpha-D-ribose 1-phosphate + adenine</text>
        <dbReference type="Rhea" id="RHEA:11852"/>
        <dbReference type="ChEBI" id="CHEBI:16708"/>
        <dbReference type="ChEBI" id="CHEBI:17509"/>
        <dbReference type="ChEBI" id="CHEBI:43474"/>
        <dbReference type="ChEBI" id="CHEBI:58533"/>
        <dbReference type="EC" id="2.4.2.28"/>
    </reaction>
    <physiologicalReaction direction="left-to-right" evidence="9">
        <dbReference type="Rhea" id="RHEA:11853"/>
    </physiologicalReaction>
</comment>
<evidence type="ECO:0000256" key="9">
    <source>
        <dbReference type="ARBA" id="ARBA00049893"/>
    </source>
</evidence>
<evidence type="ECO:0000256" key="8">
    <source>
        <dbReference type="ARBA" id="ARBA00048968"/>
    </source>
</evidence>
<evidence type="ECO:0000256" key="3">
    <source>
        <dbReference type="ARBA" id="ARBA00022679"/>
    </source>
</evidence>